<organism evidence="1 2">
    <name type="scientific">Pararhizobium capsulatum DSM 1112</name>
    <dbReference type="NCBI Taxonomy" id="1121113"/>
    <lineage>
        <taxon>Bacteria</taxon>
        <taxon>Pseudomonadati</taxon>
        <taxon>Pseudomonadota</taxon>
        <taxon>Alphaproteobacteria</taxon>
        <taxon>Hyphomicrobiales</taxon>
        <taxon>Rhizobiaceae</taxon>
        <taxon>Rhizobium/Agrobacterium group</taxon>
        <taxon>Pararhizobium</taxon>
    </lineage>
</organism>
<evidence type="ECO:0000313" key="2">
    <source>
        <dbReference type="Proteomes" id="UP001230207"/>
    </source>
</evidence>
<reference evidence="1 2" key="1">
    <citation type="submission" date="2023-07" db="EMBL/GenBank/DDBJ databases">
        <title>Genomic Encyclopedia of Type Strains, Phase IV (KMG-IV): sequencing the most valuable type-strain genomes for metagenomic binning, comparative biology and taxonomic classification.</title>
        <authorList>
            <person name="Goeker M."/>
        </authorList>
    </citation>
    <scope>NUCLEOTIDE SEQUENCE [LARGE SCALE GENOMIC DNA]</scope>
    <source>
        <strain evidence="1 2">DSM 1112</strain>
    </source>
</reference>
<keyword evidence="2" id="KW-1185">Reference proteome</keyword>
<gene>
    <name evidence="1" type="ORF">QO002_005597</name>
</gene>
<name>A0ABU0C0G2_9HYPH</name>
<protein>
    <submittedName>
        <fullName evidence="1">Uncharacterized protein</fullName>
    </submittedName>
</protein>
<dbReference type="EMBL" id="JAUSVF010000003">
    <property type="protein sequence ID" value="MDQ0323391.1"/>
    <property type="molecule type" value="Genomic_DNA"/>
</dbReference>
<sequence length="35" mass="3852">MKVGEFNTSVAEDLVLTAEDQKLRSDVAKGKTNEK</sequence>
<evidence type="ECO:0000313" key="1">
    <source>
        <dbReference type="EMBL" id="MDQ0323391.1"/>
    </source>
</evidence>
<accession>A0ABU0C0G2</accession>
<dbReference type="Proteomes" id="UP001230207">
    <property type="component" value="Unassembled WGS sequence"/>
</dbReference>
<comment type="caution">
    <text evidence="1">The sequence shown here is derived from an EMBL/GenBank/DDBJ whole genome shotgun (WGS) entry which is preliminary data.</text>
</comment>
<proteinExistence type="predicted"/>